<comment type="caution">
    <text evidence="2">The sequence shown here is derived from an EMBL/GenBank/DDBJ whole genome shotgun (WGS) entry which is preliminary data.</text>
</comment>
<sequence length="89" mass="10135">MAYTAGKWHTWVSSTKTASPKAHAQKTCLENARAHAEKEEDYWDSVLWSDENKINIFGTDGFKTVWHRKGEENKEKCMATVKHGGGSFF</sequence>
<reference evidence="2" key="1">
    <citation type="submission" date="2023-05" db="EMBL/GenBank/DDBJ databases">
        <authorList>
            <person name="Stuckert A."/>
        </authorList>
    </citation>
    <scope>NUCLEOTIDE SEQUENCE</scope>
</reference>
<accession>A0ABN9GXQ9</accession>
<evidence type="ECO:0000313" key="2">
    <source>
        <dbReference type="EMBL" id="CAI9613929.1"/>
    </source>
</evidence>
<feature type="region of interest" description="Disordered" evidence="1">
    <location>
        <begin position="1"/>
        <end position="23"/>
    </location>
</feature>
<dbReference type="InterPro" id="IPR036397">
    <property type="entry name" value="RNaseH_sf"/>
</dbReference>
<evidence type="ECO:0000256" key="1">
    <source>
        <dbReference type="SAM" id="MobiDB-lite"/>
    </source>
</evidence>
<evidence type="ECO:0000313" key="3">
    <source>
        <dbReference type="Proteomes" id="UP001162483"/>
    </source>
</evidence>
<organism evidence="2 3">
    <name type="scientific">Staurois parvus</name>
    <dbReference type="NCBI Taxonomy" id="386267"/>
    <lineage>
        <taxon>Eukaryota</taxon>
        <taxon>Metazoa</taxon>
        <taxon>Chordata</taxon>
        <taxon>Craniata</taxon>
        <taxon>Vertebrata</taxon>
        <taxon>Euteleostomi</taxon>
        <taxon>Amphibia</taxon>
        <taxon>Batrachia</taxon>
        <taxon>Anura</taxon>
        <taxon>Neobatrachia</taxon>
        <taxon>Ranoidea</taxon>
        <taxon>Ranidae</taxon>
        <taxon>Staurois</taxon>
    </lineage>
</organism>
<dbReference type="Proteomes" id="UP001162483">
    <property type="component" value="Unassembled WGS sequence"/>
</dbReference>
<protein>
    <submittedName>
        <fullName evidence="2">Uncharacterized protein</fullName>
    </submittedName>
</protein>
<proteinExistence type="predicted"/>
<name>A0ABN9GXQ9_9NEOB</name>
<gene>
    <name evidence="2" type="ORF">SPARVUS_LOCUS14978228</name>
</gene>
<keyword evidence="3" id="KW-1185">Reference proteome</keyword>
<dbReference type="EMBL" id="CATNWA010019568">
    <property type="protein sequence ID" value="CAI9613929.1"/>
    <property type="molecule type" value="Genomic_DNA"/>
</dbReference>
<dbReference type="Gene3D" id="3.30.420.10">
    <property type="entry name" value="Ribonuclease H-like superfamily/Ribonuclease H"/>
    <property type="match status" value="1"/>
</dbReference>